<evidence type="ECO:0000313" key="4">
    <source>
        <dbReference type="Proteomes" id="UP000550707"/>
    </source>
</evidence>
<evidence type="ECO:0000256" key="2">
    <source>
        <dbReference type="SAM" id="Phobius"/>
    </source>
</evidence>
<keyword evidence="3" id="KW-0675">Receptor</keyword>
<sequence length="111" mass="11867">MVASTASDIQPSLLRCDTLSAAREALYHPDISFSSPPPSAPPLIVDKGPVELPEESVVRVPKEPRSQPKVRPEVGKGLGVGGRGSWEAQPQMCLVLYLWLIFALGCVLASC</sequence>
<dbReference type="AlphaFoldDB" id="A0A7J8JPM5"/>
<organism evidence="3 4">
    <name type="scientific">Molossus molossus</name>
    <name type="common">Pallas' mastiff bat</name>
    <name type="synonym">Vespertilio molossus</name>
    <dbReference type="NCBI Taxonomy" id="27622"/>
    <lineage>
        <taxon>Eukaryota</taxon>
        <taxon>Metazoa</taxon>
        <taxon>Chordata</taxon>
        <taxon>Craniata</taxon>
        <taxon>Vertebrata</taxon>
        <taxon>Euteleostomi</taxon>
        <taxon>Mammalia</taxon>
        <taxon>Eutheria</taxon>
        <taxon>Laurasiatheria</taxon>
        <taxon>Chiroptera</taxon>
        <taxon>Yangochiroptera</taxon>
        <taxon>Molossidae</taxon>
        <taxon>Molossus</taxon>
    </lineage>
</organism>
<gene>
    <name evidence="3" type="ORF">HJG59_000385</name>
</gene>
<proteinExistence type="predicted"/>
<feature type="compositionally biased region" description="Basic and acidic residues" evidence="1">
    <location>
        <begin position="56"/>
        <end position="74"/>
    </location>
</feature>
<keyword evidence="2" id="KW-1133">Transmembrane helix</keyword>
<dbReference type="Proteomes" id="UP000550707">
    <property type="component" value="Unassembled WGS sequence"/>
</dbReference>
<feature type="region of interest" description="Disordered" evidence="1">
    <location>
        <begin position="56"/>
        <end position="76"/>
    </location>
</feature>
<accession>A0A7J8JPM5</accession>
<protein>
    <submittedName>
        <fullName evidence="3">Adhesion G protein-coupled receptor L3</fullName>
    </submittedName>
</protein>
<keyword evidence="4" id="KW-1185">Reference proteome</keyword>
<keyword evidence="2" id="KW-0812">Transmembrane</keyword>
<evidence type="ECO:0000313" key="3">
    <source>
        <dbReference type="EMBL" id="KAF6498817.1"/>
    </source>
</evidence>
<keyword evidence="2" id="KW-0472">Membrane</keyword>
<name>A0A7J8JPM5_MOLMO</name>
<reference evidence="3 4" key="1">
    <citation type="journal article" date="2020" name="Nature">
        <title>Six reference-quality genomes reveal evolution of bat adaptations.</title>
        <authorList>
            <person name="Jebb D."/>
            <person name="Huang Z."/>
            <person name="Pippel M."/>
            <person name="Hughes G.M."/>
            <person name="Lavrichenko K."/>
            <person name="Devanna P."/>
            <person name="Winkler S."/>
            <person name="Jermiin L.S."/>
            <person name="Skirmuntt E.C."/>
            <person name="Katzourakis A."/>
            <person name="Burkitt-Gray L."/>
            <person name="Ray D.A."/>
            <person name="Sullivan K.A.M."/>
            <person name="Roscito J.G."/>
            <person name="Kirilenko B.M."/>
            <person name="Davalos L.M."/>
            <person name="Corthals A.P."/>
            <person name="Power M.L."/>
            <person name="Jones G."/>
            <person name="Ransome R.D."/>
            <person name="Dechmann D.K.N."/>
            <person name="Locatelli A.G."/>
            <person name="Puechmaille S.J."/>
            <person name="Fedrigo O."/>
            <person name="Jarvis E.D."/>
            <person name="Hiller M."/>
            <person name="Vernes S.C."/>
            <person name="Myers E.W."/>
            <person name="Teeling E.C."/>
        </authorList>
    </citation>
    <scope>NUCLEOTIDE SEQUENCE [LARGE SCALE GENOMIC DNA]</scope>
    <source>
        <strain evidence="3">MMolMol1</strain>
        <tissue evidence="3">Muscle</tissue>
    </source>
</reference>
<evidence type="ECO:0000256" key="1">
    <source>
        <dbReference type="SAM" id="MobiDB-lite"/>
    </source>
</evidence>
<dbReference type="EMBL" id="JACASF010000001">
    <property type="protein sequence ID" value="KAF6498817.1"/>
    <property type="molecule type" value="Genomic_DNA"/>
</dbReference>
<feature type="transmembrane region" description="Helical" evidence="2">
    <location>
        <begin position="92"/>
        <end position="110"/>
    </location>
</feature>
<comment type="caution">
    <text evidence="3">The sequence shown here is derived from an EMBL/GenBank/DDBJ whole genome shotgun (WGS) entry which is preliminary data.</text>
</comment>